<dbReference type="OrthoDB" id="6614320at2759"/>
<evidence type="ECO:0008006" key="3">
    <source>
        <dbReference type="Google" id="ProtNLM"/>
    </source>
</evidence>
<dbReference type="PANTHER" id="PTHR34153">
    <property type="entry name" value="SI:CH211-262H13.3-RELATED-RELATED"/>
    <property type="match status" value="1"/>
</dbReference>
<sequence length="328" mass="36443">MSRYVVVHFTKENSVSAVPEKWVVGDKCFWPKTSLVRPLIKQSVSPKSSWEQFAAKVFRDKQGNVKYFDSLDLAEEKAVQAEETSDLSTDEDSSGPSRISTGLHPPPVPSVSNFELEDDLSEDVTMEDGLNATLTPLIEVPMSAIASSSPIRQQRSPISIQTRCVCGGISTSLEKLVDQVACMQSDITEIRELLRSERTVGNNLAQPNIKLPDLPAKTLEEFLLLEEYSKIPQQANALIKHLSTVGGINVGNATRRIWSLIVTDFVSSRLSWIGANEKTKLQNLNINRIIIVAVRTIIPNATDIEVLSATKVWIRKSAERIRKMDKTI</sequence>
<dbReference type="RefSeq" id="XP_031341055.1">
    <property type="nucleotide sequence ID" value="XM_031485195.1"/>
</dbReference>
<proteinExistence type="predicted"/>
<feature type="compositionally biased region" description="Acidic residues" evidence="1">
    <location>
        <begin position="83"/>
        <end position="93"/>
    </location>
</feature>
<dbReference type="PANTHER" id="PTHR34153:SF2">
    <property type="entry name" value="SI:CH211-262H13.3-RELATED"/>
    <property type="match status" value="1"/>
</dbReference>
<name>A0A1Y1K4Q6_PHOPY</name>
<feature type="region of interest" description="Disordered" evidence="1">
    <location>
        <begin position="79"/>
        <end position="112"/>
    </location>
</feature>
<dbReference type="KEGG" id="ppyr:116169149"/>
<organism evidence="2">
    <name type="scientific">Photinus pyralis</name>
    <name type="common">Common eastern firefly</name>
    <name type="synonym">Lampyris pyralis</name>
    <dbReference type="NCBI Taxonomy" id="7054"/>
    <lineage>
        <taxon>Eukaryota</taxon>
        <taxon>Metazoa</taxon>
        <taxon>Ecdysozoa</taxon>
        <taxon>Arthropoda</taxon>
        <taxon>Hexapoda</taxon>
        <taxon>Insecta</taxon>
        <taxon>Pterygota</taxon>
        <taxon>Neoptera</taxon>
        <taxon>Endopterygota</taxon>
        <taxon>Coleoptera</taxon>
        <taxon>Polyphaga</taxon>
        <taxon>Elateriformia</taxon>
        <taxon>Elateroidea</taxon>
        <taxon>Lampyridae</taxon>
        <taxon>Lampyrinae</taxon>
        <taxon>Photinus</taxon>
    </lineage>
</organism>
<dbReference type="AlphaFoldDB" id="A0A1Y1K4Q6"/>
<dbReference type="GeneID" id="116177218"/>
<protein>
    <recommendedName>
        <fullName evidence="3">DUF4806 domain-containing protein</fullName>
    </recommendedName>
</protein>
<dbReference type="KEGG" id="ppyr:116177218"/>
<evidence type="ECO:0000256" key="1">
    <source>
        <dbReference type="SAM" id="MobiDB-lite"/>
    </source>
</evidence>
<dbReference type="RefSeq" id="XP_031351987.1">
    <property type="nucleotide sequence ID" value="XM_031496127.1"/>
</dbReference>
<dbReference type="GeneID" id="116169149"/>
<reference evidence="2" key="1">
    <citation type="journal article" date="2016" name="Sci. Rep.">
        <title>Molecular characterization of firefly nuptial gifts: a multi-omics approach sheds light on postcopulatory sexual selection.</title>
        <authorList>
            <person name="Al-Wathiqui N."/>
            <person name="Fallon T.R."/>
            <person name="South A."/>
            <person name="Weng J.K."/>
            <person name="Lewis S.M."/>
        </authorList>
    </citation>
    <scope>NUCLEOTIDE SEQUENCE</scope>
</reference>
<dbReference type="EMBL" id="GEZM01095237">
    <property type="protein sequence ID" value="JAV55447.1"/>
    <property type="molecule type" value="Transcribed_RNA"/>
</dbReference>
<dbReference type="EMBL" id="GEZM01095236">
    <property type="protein sequence ID" value="JAV55448.1"/>
    <property type="molecule type" value="Transcribed_RNA"/>
</dbReference>
<accession>A0A1Y1K4Q6</accession>
<evidence type="ECO:0000313" key="2">
    <source>
        <dbReference type="EMBL" id="JAV55448.1"/>
    </source>
</evidence>